<accession>A0A8J5VLE6</accession>
<evidence type="ECO:0000313" key="2">
    <source>
        <dbReference type="EMBL" id="KAG8076097.1"/>
    </source>
</evidence>
<organism evidence="2 3">
    <name type="scientific">Zizania palustris</name>
    <name type="common">Northern wild rice</name>
    <dbReference type="NCBI Taxonomy" id="103762"/>
    <lineage>
        <taxon>Eukaryota</taxon>
        <taxon>Viridiplantae</taxon>
        <taxon>Streptophyta</taxon>
        <taxon>Embryophyta</taxon>
        <taxon>Tracheophyta</taxon>
        <taxon>Spermatophyta</taxon>
        <taxon>Magnoliopsida</taxon>
        <taxon>Liliopsida</taxon>
        <taxon>Poales</taxon>
        <taxon>Poaceae</taxon>
        <taxon>BOP clade</taxon>
        <taxon>Oryzoideae</taxon>
        <taxon>Oryzeae</taxon>
        <taxon>Zizaniinae</taxon>
        <taxon>Zizania</taxon>
    </lineage>
</organism>
<comment type="caution">
    <text evidence="2">The sequence shown here is derived from an EMBL/GenBank/DDBJ whole genome shotgun (WGS) entry which is preliminary data.</text>
</comment>
<dbReference type="EMBL" id="JAAALK010000283">
    <property type="protein sequence ID" value="KAG8076097.1"/>
    <property type="molecule type" value="Genomic_DNA"/>
</dbReference>
<dbReference type="AlphaFoldDB" id="A0A8J5VLE6"/>
<reference evidence="2" key="2">
    <citation type="submission" date="2021-02" db="EMBL/GenBank/DDBJ databases">
        <authorList>
            <person name="Kimball J.A."/>
            <person name="Haas M.W."/>
            <person name="Macchietto M."/>
            <person name="Kono T."/>
            <person name="Duquette J."/>
            <person name="Shao M."/>
        </authorList>
    </citation>
    <scope>NUCLEOTIDE SEQUENCE</scope>
    <source>
        <tissue evidence="2">Fresh leaf tissue</tissue>
    </source>
</reference>
<sequence length="293" mass="31538">MSSLLPWYLVPRDLRSCGNQRQIQDVLLFGHCSSDLSNRHRSTTCSIGSIRSALLSTQRPLRSHPGMEKAYLRRLMTAYDEVRAVSHGGVVAVSDTTSPTNVAAWGLLVAASDTMSLTNVAAWGLPVGEAAVSACGRAPEAAALLTVPRPETRTMGGVTSTIAARFAFFPPTPPSYTVEADTATGRLAIPDISRTPARRRRRDGGGGGDASASGAVPAEDEGGTEVVRLRTRPHHHALPVHRVVAPIAALILLGADLSRCGWEMENKRRGREEASACGRLRRRGCRWLCAREW</sequence>
<evidence type="ECO:0000313" key="3">
    <source>
        <dbReference type="Proteomes" id="UP000729402"/>
    </source>
</evidence>
<feature type="region of interest" description="Disordered" evidence="1">
    <location>
        <begin position="187"/>
        <end position="223"/>
    </location>
</feature>
<evidence type="ECO:0000256" key="1">
    <source>
        <dbReference type="SAM" id="MobiDB-lite"/>
    </source>
</evidence>
<dbReference type="Proteomes" id="UP000729402">
    <property type="component" value="Unassembled WGS sequence"/>
</dbReference>
<gene>
    <name evidence="2" type="ORF">GUJ93_ZPchr0006g46088</name>
</gene>
<reference evidence="2" key="1">
    <citation type="journal article" date="2021" name="bioRxiv">
        <title>Whole Genome Assembly and Annotation of Northern Wild Rice, Zizania palustris L., Supports a Whole Genome Duplication in the Zizania Genus.</title>
        <authorList>
            <person name="Haas M."/>
            <person name="Kono T."/>
            <person name="Macchietto M."/>
            <person name="Millas R."/>
            <person name="McGilp L."/>
            <person name="Shao M."/>
            <person name="Duquette J."/>
            <person name="Hirsch C.N."/>
            <person name="Kimball J."/>
        </authorList>
    </citation>
    <scope>NUCLEOTIDE SEQUENCE</scope>
    <source>
        <tissue evidence="2">Fresh leaf tissue</tissue>
    </source>
</reference>
<keyword evidence="3" id="KW-1185">Reference proteome</keyword>
<name>A0A8J5VLE6_ZIZPA</name>
<proteinExistence type="predicted"/>
<protein>
    <submittedName>
        <fullName evidence="2">Uncharacterized protein</fullName>
    </submittedName>
</protein>